<dbReference type="InterPro" id="IPR027024">
    <property type="entry name" value="UCP027386_ABC_sbc_TM0202"/>
</dbReference>
<dbReference type="Proteomes" id="UP000651475">
    <property type="component" value="Unassembled WGS sequence"/>
</dbReference>
<evidence type="ECO:0000313" key="2">
    <source>
        <dbReference type="Proteomes" id="UP000651475"/>
    </source>
</evidence>
<sequence length="304" mass="33485">MTFFRCFCVLLILCCCNSKPNTEAEAIHVSVLRGPSAIAFAHWMKEAPVIDGKPVSVRIIDSPGLMQAALIKGEADIAVLPMISAANLYNKGIRYHLAGCPIWGTLYLAGRSGKEISGGNKPVLHIFGAGTTPDILTRHYLRQHKLDYTLNYSFTTAREIMQGLLAGKVDHAVLGEPFLSIALQNDSTLQILADLNRPDSASLGFAQTAILYAPALKKNQKTIDSLLNLSCRFAVEQPEQAIRILEKENIFASGMLTPESIERCKIDYKTASEAQENILRFLQLIGQYEPKALGGKMPDEKFYK</sequence>
<gene>
    <name evidence="1" type="ORF">H8S65_17880</name>
</gene>
<dbReference type="PANTHER" id="PTHR30024">
    <property type="entry name" value="ALIPHATIC SULFONATES-BINDING PROTEIN-RELATED"/>
    <property type="match status" value="1"/>
</dbReference>
<organism evidence="1 2">
    <name type="scientific">Parabacteroides hominis</name>
    <dbReference type="NCBI Taxonomy" id="2763057"/>
    <lineage>
        <taxon>Bacteria</taxon>
        <taxon>Pseudomonadati</taxon>
        <taxon>Bacteroidota</taxon>
        <taxon>Bacteroidia</taxon>
        <taxon>Bacteroidales</taxon>
        <taxon>Tannerellaceae</taxon>
        <taxon>Parabacteroides</taxon>
    </lineage>
</organism>
<name>A0ABR7DT39_9BACT</name>
<accession>A0ABR7DT39</accession>
<dbReference type="Gene3D" id="3.40.190.10">
    <property type="entry name" value="Periplasmic binding protein-like II"/>
    <property type="match status" value="2"/>
</dbReference>
<dbReference type="PIRSF" id="PIRSF027386">
    <property type="entry name" value="UCP027386_ABC_sbc_TM0202"/>
    <property type="match status" value="1"/>
</dbReference>
<dbReference type="SUPFAM" id="SSF53850">
    <property type="entry name" value="Periplasmic binding protein-like II"/>
    <property type="match status" value="1"/>
</dbReference>
<dbReference type="RefSeq" id="WP_186931227.1">
    <property type="nucleotide sequence ID" value="NZ_JACOOJ010000043.1"/>
</dbReference>
<dbReference type="PANTHER" id="PTHR30024:SF46">
    <property type="entry name" value="ABC TRANSPORTER, SUBSTRATE-BINDING LIPOPROTEIN"/>
    <property type="match status" value="1"/>
</dbReference>
<protein>
    <submittedName>
        <fullName evidence="1">ABC transporter substrate-binding protein</fullName>
    </submittedName>
</protein>
<reference evidence="1 2" key="1">
    <citation type="submission" date="2020-08" db="EMBL/GenBank/DDBJ databases">
        <title>Genome public.</title>
        <authorList>
            <person name="Liu C."/>
            <person name="Sun Q."/>
        </authorList>
    </citation>
    <scope>NUCLEOTIDE SEQUENCE [LARGE SCALE GENOMIC DNA]</scope>
    <source>
        <strain evidence="1 2">NSJ-79</strain>
    </source>
</reference>
<comment type="caution">
    <text evidence="1">The sequence shown here is derived from an EMBL/GenBank/DDBJ whole genome shotgun (WGS) entry which is preliminary data.</text>
</comment>
<evidence type="ECO:0000313" key="1">
    <source>
        <dbReference type="EMBL" id="MBC5634619.1"/>
    </source>
</evidence>
<keyword evidence="2" id="KW-1185">Reference proteome</keyword>
<proteinExistence type="predicted"/>
<dbReference type="EMBL" id="JACOOJ010000043">
    <property type="protein sequence ID" value="MBC5634619.1"/>
    <property type="molecule type" value="Genomic_DNA"/>
</dbReference>